<dbReference type="OrthoDB" id="9790913at2"/>
<dbReference type="Proteomes" id="UP000295729">
    <property type="component" value="Unassembled WGS sequence"/>
</dbReference>
<dbReference type="Pfam" id="PF01152">
    <property type="entry name" value="Bac_globin"/>
    <property type="match status" value="1"/>
</dbReference>
<evidence type="ECO:0000256" key="5">
    <source>
        <dbReference type="ARBA" id="ARBA00034496"/>
    </source>
</evidence>
<proteinExistence type="inferred from homology"/>
<keyword evidence="4" id="KW-0408">Iron</keyword>
<evidence type="ECO:0000256" key="4">
    <source>
        <dbReference type="ARBA" id="ARBA00023004"/>
    </source>
</evidence>
<dbReference type="GO" id="GO:0005344">
    <property type="term" value="F:oxygen carrier activity"/>
    <property type="evidence" value="ECO:0007669"/>
    <property type="project" value="InterPro"/>
</dbReference>
<keyword evidence="3" id="KW-0479">Metal-binding</keyword>
<evidence type="ECO:0000256" key="3">
    <source>
        <dbReference type="ARBA" id="ARBA00022723"/>
    </source>
</evidence>
<dbReference type="InterPro" id="IPR012292">
    <property type="entry name" value="Globin/Proto"/>
</dbReference>
<dbReference type="RefSeq" id="WP_133561461.1">
    <property type="nucleotide sequence ID" value="NZ_SNZA01000002.1"/>
</dbReference>
<dbReference type="InterPro" id="IPR009050">
    <property type="entry name" value="Globin-like_sf"/>
</dbReference>
<keyword evidence="7" id="KW-1185">Reference proteome</keyword>
<dbReference type="SUPFAM" id="SSF46458">
    <property type="entry name" value="Globin-like"/>
    <property type="match status" value="1"/>
</dbReference>
<comment type="caution">
    <text evidence="6">The sequence shown here is derived from an EMBL/GenBank/DDBJ whole genome shotgun (WGS) entry which is preliminary data.</text>
</comment>
<keyword evidence="1" id="KW-0813">Transport</keyword>
<evidence type="ECO:0000256" key="2">
    <source>
        <dbReference type="ARBA" id="ARBA00022617"/>
    </source>
</evidence>
<dbReference type="InterPro" id="IPR001486">
    <property type="entry name" value="Hemoglobin_trunc"/>
</dbReference>
<dbReference type="GO" id="GO:0020037">
    <property type="term" value="F:heme binding"/>
    <property type="evidence" value="ECO:0007669"/>
    <property type="project" value="InterPro"/>
</dbReference>
<gene>
    <name evidence="6" type="ORF">C8D85_1632</name>
</gene>
<dbReference type="Gene3D" id="1.10.490.10">
    <property type="entry name" value="Globins"/>
    <property type="match status" value="1"/>
</dbReference>
<protein>
    <submittedName>
        <fullName evidence="6">Hemoglobin</fullName>
    </submittedName>
</protein>
<dbReference type="AlphaFoldDB" id="A0A4R6X813"/>
<keyword evidence="2" id="KW-0349">Heme</keyword>
<dbReference type="GO" id="GO:0046872">
    <property type="term" value="F:metal ion binding"/>
    <property type="evidence" value="ECO:0007669"/>
    <property type="project" value="UniProtKB-KW"/>
</dbReference>
<dbReference type="PANTHER" id="PTHR47366">
    <property type="entry name" value="TWO-ON-TWO HEMOGLOBIN-3"/>
    <property type="match status" value="1"/>
</dbReference>
<sequence length="146" mass="16370">MTEASTRPAFGEGDATLQAVGGMEGLTKLVHNFYRIMAETSDYRPLFEMHPQPIDTSIDKLVLFLHGWMGGERMYAKKYGQIALPRAHAHLQVNDKERLMWLNCMSDAIRDLGYPEELRAYLVSAFSVPAGRIQQVSQATHGQGSE</sequence>
<evidence type="ECO:0000313" key="7">
    <source>
        <dbReference type="Proteomes" id="UP000295729"/>
    </source>
</evidence>
<reference evidence="6 7" key="1">
    <citation type="submission" date="2019-03" db="EMBL/GenBank/DDBJ databases">
        <title>Genomic Encyclopedia of Type Strains, Phase IV (KMG-IV): sequencing the most valuable type-strain genomes for metagenomic binning, comparative biology and taxonomic classification.</title>
        <authorList>
            <person name="Goeker M."/>
        </authorList>
    </citation>
    <scope>NUCLEOTIDE SEQUENCE [LARGE SCALE GENOMIC DNA]</scope>
    <source>
        <strain evidence="6 7">DSM 5604</strain>
    </source>
</reference>
<dbReference type="PANTHER" id="PTHR47366:SF1">
    <property type="entry name" value="TWO-ON-TWO HEMOGLOBIN-3"/>
    <property type="match status" value="1"/>
</dbReference>
<evidence type="ECO:0000313" key="6">
    <source>
        <dbReference type="EMBL" id="TDR14099.1"/>
    </source>
</evidence>
<accession>A0A4R6X813</accession>
<dbReference type="EMBL" id="SNZA01000002">
    <property type="protein sequence ID" value="TDR14099.1"/>
    <property type="molecule type" value="Genomic_DNA"/>
</dbReference>
<dbReference type="InterPro" id="IPR044203">
    <property type="entry name" value="GlbO/GLB3-like"/>
</dbReference>
<organism evidence="6 7">
    <name type="scientific">Marinomonas communis</name>
    <dbReference type="NCBI Taxonomy" id="28254"/>
    <lineage>
        <taxon>Bacteria</taxon>
        <taxon>Pseudomonadati</taxon>
        <taxon>Pseudomonadota</taxon>
        <taxon>Gammaproteobacteria</taxon>
        <taxon>Oceanospirillales</taxon>
        <taxon>Oceanospirillaceae</taxon>
        <taxon>Marinomonas</taxon>
    </lineage>
</organism>
<comment type="similarity">
    <text evidence="5">Belongs to the truncated hemoglobin family. Group II subfamily.</text>
</comment>
<evidence type="ECO:0000256" key="1">
    <source>
        <dbReference type="ARBA" id="ARBA00022448"/>
    </source>
</evidence>
<name>A0A4R6X813_9GAMM</name>
<dbReference type="GO" id="GO:0019825">
    <property type="term" value="F:oxygen binding"/>
    <property type="evidence" value="ECO:0007669"/>
    <property type="project" value="InterPro"/>
</dbReference>